<gene>
    <name evidence="1" type="ORF">RHRU231_420122</name>
</gene>
<name>A0A098BIN0_9NOCA</name>
<evidence type="ECO:0000313" key="2">
    <source>
        <dbReference type="Proteomes" id="UP000042997"/>
    </source>
</evidence>
<proteinExistence type="predicted"/>
<reference evidence="1 2" key="1">
    <citation type="journal article" date="2014" name="Genome Announc.">
        <title>Draft Genome Sequence of Propane- and Butane-Oxidizing Actinobacterium Rhodococcus ruber IEGM 231.</title>
        <authorList>
            <person name="Ivshina I.B."/>
            <person name="Kuyukina M.S."/>
            <person name="Krivoruchko A.V."/>
            <person name="Barbe V."/>
            <person name="Fischer C."/>
        </authorList>
    </citation>
    <scope>NUCLEOTIDE SEQUENCE [LARGE SCALE GENOMIC DNA]</scope>
</reference>
<organism evidence="1 2">
    <name type="scientific">Rhodococcus ruber</name>
    <dbReference type="NCBI Taxonomy" id="1830"/>
    <lineage>
        <taxon>Bacteria</taxon>
        <taxon>Bacillati</taxon>
        <taxon>Actinomycetota</taxon>
        <taxon>Actinomycetes</taxon>
        <taxon>Mycobacteriales</taxon>
        <taxon>Nocardiaceae</taxon>
        <taxon>Rhodococcus</taxon>
    </lineage>
</organism>
<dbReference type="AlphaFoldDB" id="A0A098BIN0"/>
<accession>A0A098BIN0</accession>
<dbReference type="Proteomes" id="UP000042997">
    <property type="component" value="Unassembled WGS sequence"/>
</dbReference>
<sequence>MRPARLRDRAGVLERRCRCGAQIMARIARNRSTAVAVSGYGRSKGPLPGPALSAVAGSVARSRGSRDLTDGTYR</sequence>
<protein>
    <submittedName>
        <fullName evidence="1">Uncharacterized protein</fullName>
    </submittedName>
</protein>
<evidence type="ECO:0000313" key="1">
    <source>
        <dbReference type="EMBL" id="CDZ88573.1"/>
    </source>
</evidence>
<dbReference type="EMBL" id="CCSD01000053">
    <property type="protein sequence ID" value="CDZ88573.1"/>
    <property type="molecule type" value="Genomic_DNA"/>
</dbReference>